<keyword evidence="18" id="KW-0175">Coiled coil</keyword>
<evidence type="ECO:0000256" key="3">
    <source>
        <dbReference type="ARBA" id="ARBA00002728"/>
    </source>
</evidence>
<keyword evidence="23" id="KW-1185">Reference proteome</keyword>
<comment type="catalytic activity">
    <reaction evidence="1 17">
        <text>L-histidyl-[protein] + phosphoenolpyruvate = N(pros)-phospho-L-histidyl-[protein] + pyruvate</text>
        <dbReference type="Rhea" id="RHEA:23880"/>
        <dbReference type="Rhea" id="RHEA-COMP:9745"/>
        <dbReference type="Rhea" id="RHEA-COMP:9746"/>
        <dbReference type="ChEBI" id="CHEBI:15361"/>
        <dbReference type="ChEBI" id="CHEBI:29979"/>
        <dbReference type="ChEBI" id="CHEBI:58702"/>
        <dbReference type="ChEBI" id="CHEBI:64837"/>
        <dbReference type="EC" id="2.7.3.9"/>
    </reaction>
</comment>
<evidence type="ECO:0000256" key="13">
    <source>
        <dbReference type="ARBA" id="ARBA00022723"/>
    </source>
</evidence>
<evidence type="ECO:0000256" key="4">
    <source>
        <dbReference type="ARBA" id="ARBA00004496"/>
    </source>
</evidence>
<feature type="domain" description="Phosphotransferase system enzyme I N-terminal" evidence="21">
    <location>
        <begin position="7"/>
        <end position="127"/>
    </location>
</feature>
<dbReference type="Gene3D" id="3.50.30.10">
    <property type="entry name" value="Phosphohistidine domain"/>
    <property type="match status" value="1"/>
</dbReference>
<dbReference type="PRINTS" id="PR01736">
    <property type="entry name" value="PHPHTRNFRASE"/>
</dbReference>
<dbReference type="PANTHER" id="PTHR46244">
    <property type="entry name" value="PHOSPHOENOLPYRUVATE-PROTEIN PHOSPHOTRANSFERASE"/>
    <property type="match status" value="1"/>
</dbReference>
<evidence type="ECO:0000256" key="16">
    <source>
        <dbReference type="ARBA" id="ARBA00033235"/>
    </source>
</evidence>
<evidence type="ECO:0000256" key="2">
    <source>
        <dbReference type="ARBA" id="ARBA00001946"/>
    </source>
</evidence>
<evidence type="ECO:0000256" key="5">
    <source>
        <dbReference type="ARBA" id="ARBA00007837"/>
    </source>
</evidence>
<proteinExistence type="inferred from homology"/>
<organism evidence="22 23">
    <name type="scientific">Kroppenstedtia guangzhouensis</name>
    <dbReference type="NCBI Taxonomy" id="1274356"/>
    <lineage>
        <taxon>Bacteria</taxon>
        <taxon>Bacillati</taxon>
        <taxon>Bacillota</taxon>
        <taxon>Bacilli</taxon>
        <taxon>Bacillales</taxon>
        <taxon>Thermoactinomycetaceae</taxon>
        <taxon>Kroppenstedtia</taxon>
    </lineage>
</organism>
<evidence type="ECO:0000256" key="10">
    <source>
        <dbReference type="ARBA" id="ARBA00022597"/>
    </source>
</evidence>
<protein>
    <recommendedName>
        <fullName evidence="7 17">Phosphoenolpyruvate-protein phosphotransferase</fullName>
        <ecNumber evidence="6 17">2.7.3.9</ecNumber>
    </recommendedName>
    <alternativeName>
        <fullName evidence="16 17">Phosphotransferase system, enzyme I</fullName>
    </alternativeName>
</protein>
<dbReference type="PROSITE" id="PS00742">
    <property type="entry name" value="PEP_ENZYMES_2"/>
    <property type="match status" value="1"/>
</dbReference>
<dbReference type="InterPro" id="IPR006318">
    <property type="entry name" value="PTS_EI-like"/>
</dbReference>
<keyword evidence="13 17" id="KW-0479">Metal-binding</keyword>
<keyword evidence="11 17" id="KW-0808">Transferase</keyword>
<evidence type="ECO:0000256" key="15">
    <source>
        <dbReference type="ARBA" id="ARBA00022842"/>
    </source>
</evidence>
<dbReference type="SUPFAM" id="SSF51621">
    <property type="entry name" value="Phosphoenolpyruvate/pyruvate domain"/>
    <property type="match status" value="1"/>
</dbReference>
<dbReference type="InterPro" id="IPR015813">
    <property type="entry name" value="Pyrv/PenolPyrv_kinase-like_dom"/>
</dbReference>
<keyword evidence="12 17" id="KW-0598">Phosphotransferase system</keyword>
<dbReference type="EC" id="2.7.3.9" evidence="6 17"/>
<dbReference type="InterPro" id="IPR023151">
    <property type="entry name" value="PEP_util_CS"/>
</dbReference>
<evidence type="ECO:0000313" key="23">
    <source>
        <dbReference type="Proteomes" id="UP000617979"/>
    </source>
</evidence>
<evidence type="ECO:0000256" key="9">
    <source>
        <dbReference type="ARBA" id="ARBA00022490"/>
    </source>
</evidence>
<dbReference type="Pfam" id="PF00391">
    <property type="entry name" value="PEP-utilizers"/>
    <property type="match status" value="1"/>
</dbReference>
<evidence type="ECO:0000259" key="19">
    <source>
        <dbReference type="Pfam" id="PF00391"/>
    </source>
</evidence>
<dbReference type="Pfam" id="PF02896">
    <property type="entry name" value="PEP-utilizers_C"/>
    <property type="match status" value="1"/>
</dbReference>
<dbReference type="InterPro" id="IPR040442">
    <property type="entry name" value="Pyrv_kinase-like_dom_sf"/>
</dbReference>
<feature type="domain" description="PEP-utilising enzyme mobile" evidence="19">
    <location>
        <begin position="153"/>
        <end position="225"/>
    </location>
</feature>
<comment type="subcellular location">
    <subcellularLocation>
        <location evidence="4 17">Cytoplasm</location>
    </subcellularLocation>
</comment>
<feature type="coiled-coil region" evidence="18">
    <location>
        <begin position="34"/>
        <end position="72"/>
    </location>
</feature>
<dbReference type="EMBL" id="BMEX01000006">
    <property type="protein sequence ID" value="GGA47665.1"/>
    <property type="molecule type" value="Genomic_DNA"/>
</dbReference>
<comment type="cofactor">
    <cofactor evidence="2 17">
        <name>Mg(2+)</name>
        <dbReference type="ChEBI" id="CHEBI:18420"/>
    </cofactor>
</comment>
<dbReference type="Proteomes" id="UP000617979">
    <property type="component" value="Unassembled WGS sequence"/>
</dbReference>
<name>A0ABQ1GPS5_9BACL</name>
<dbReference type="PANTHER" id="PTHR46244:SF3">
    <property type="entry name" value="PHOSPHOENOLPYRUVATE-PROTEIN PHOSPHOTRANSFERASE"/>
    <property type="match status" value="1"/>
</dbReference>
<dbReference type="SUPFAM" id="SSF52009">
    <property type="entry name" value="Phosphohistidine domain"/>
    <property type="match status" value="1"/>
</dbReference>
<keyword evidence="9 17" id="KW-0963">Cytoplasm</keyword>
<reference evidence="23" key="1">
    <citation type="journal article" date="2019" name="Int. J. Syst. Evol. Microbiol.">
        <title>The Global Catalogue of Microorganisms (GCM) 10K type strain sequencing project: providing services to taxonomists for standard genome sequencing and annotation.</title>
        <authorList>
            <consortium name="The Broad Institute Genomics Platform"/>
            <consortium name="The Broad Institute Genome Sequencing Center for Infectious Disease"/>
            <person name="Wu L."/>
            <person name="Ma J."/>
        </authorList>
    </citation>
    <scope>NUCLEOTIDE SEQUENCE [LARGE SCALE GENOMIC DNA]</scope>
    <source>
        <strain evidence="23">CGMCC 1.12404</strain>
    </source>
</reference>
<evidence type="ECO:0000256" key="12">
    <source>
        <dbReference type="ARBA" id="ARBA00022683"/>
    </source>
</evidence>
<dbReference type="Pfam" id="PF05524">
    <property type="entry name" value="PEP-utilisers_N"/>
    <property type="match status" value="1"/>
</dbReference>
<sequence length="569" mass="63290">MTQRIDGVGAAPGLVIGQAVLWRKEQPRVKSRKVENPNREVSRLEEEVLRAKEQLTRLRESARERMGDEEAAIFDAHLAFLDDPAYVGEMKSRILDRRQNAEVICRDVTEEMSQMLASLPDEYMQARADDIRDVGHRLLLLLSGQKPFDPSLIQPGSVVIADELAPSDTAQFPPGIAAMVTARGSKTAHAAIMARTLGIPAVLGLGEDLKRIREGETIIVDGENGSITLHPDPDTLDQSRERIRRKRELWESALKKADQKAVTSDGRRIQVFANIGSPQDVDAALKNGAEGIGLFRTEFLYLENDHWPTEEEQFQAYRQVLESFGDRPVVIRTLDIGGDKDLPYADLPKEENPFLGHRAIRYCLSHPEIFKTQLRALLRAGVHGNLWIMFPMVGNLSEIQQAKSLLEEARKELENQGLHIARNPKTGIMVEVPGAAVIADVLAKEVDFMSIGTNDLTQYTLAADRGNERVASLYDAAHPSVLRLVRQTCDAARREGILVGMCGELAGDPRMTEVLVGLGLDELSMSAGTIPEVKERIRRVQTDEARKLADEVLVQSTPEKVRYLAEKSR</sequence>
<evidence type="ECO:0000256" key="7">
    <source>
        <dbReference type="ARBA" id="ARBA00016544"/>
    </source>
</evidence>
<evidence type="ECO:0000256" key="18">
    <source>
        <dbReference type="SAM" id="Coils"/>
    </source>
</evidence>
<evidence type="ECO:0000259" key="20">
    <source>
        <dbReference type="Pfam" id="PF02896"/>
    </source>
</evidence>
<evidence type="ECO:0000256" key="8">
    <source>
        <dbReference type="ARBA" id="ARBA00022448"/>
    </source>
</evidence>
<feature type="domain" description="PEP-utilising enzyme C-terminal" evidence="20">
    <location>
        <begin position="255"/>
        <end position="541"/>
    </location>
</feature>
<dbReference type="InterPro" id="IPR008731">
    <property type="entry name" value="PTS_EIN"/>
</dbReference>
<dbReference type="NCBIfam" id="TIGR01417">
    <property type="entry name" value="PTS_I_fam"/>
    <property type="match status" value="1"/>
</dbReference>
<comment type="similarity">
    <text evidence="5 17">Belongs to the PEP-utilizing enzyme family.</text>
</comment>
<dbReference type="RefSeq" id="WP_188432490.1">
    <property type="nucleotide sequence ID" value="NZ_BMEX01000006.1"/>
</dbReference>
<dbReference type="PIRSF" id="PIRSF000732">
    <property type="entry name" value="PTS_enzyme_I"/>
    <property type="match status" value="1"/>
</dbReference>
<evidence type="ECO:0000313" key="22">
    <source>
        <dbReference type="EMBL" id="GGA47665.1"/>
    </source>
</evidence>
<dbReference type="Gene3D" id="3.20.20.60">
    <property type="entry name" value="Phosphoenolpyruvate-binding domains"/>
    <property type="match status" value="1"/>
</dbReference>
<keyword evidence="14 17" id="KW-0418">Kinase</keyword>
<dbReference type="InterPro" id="IPR050499">
    <property type="entry name" value="PEP-utilizing_PTS_enzyme"/>
</dbReference>
<gene>
    <name evidence="22" type="primary">ptsI</name>
    <name evidence="22" type="ORF">GCM10007416_21010</name>
</gene>
<evidence type="ECO:0000256" key="14">
    <source>
        <dbReference type="ARBA" id="ARBA00022777"/>
    </source>
</evidence>
<evidence type="ECO:0000259" key="21">
    <source>
        <dbReference type="Pfam" id="PF05524"/>
    </source>
</evidence>
<evidence type="ECO:0000256" key="17">
    <source>
        <dbReference type="PIRNR" id="PIRNR000732"/>
    </source>
</evidence>
<evidence type="ECO:0000256" key="6">
    <source>
        <dbReference type="ARBA" id="ARBA00012232"/>
    </source>
</evidence>
<dbReference type="InterPro" id="IPR000121">
    <property type="entry name" value="PEP_util_C"/>
</dbReference>
<dbReference type="InterPro" id="IPR036637">
    <property type="entry name" value="Phosphohistidine_dom_sf"/>
</dbReference>
<dbReference type="InterPro" id="IPR024692">
    <property type="entry name" value="PTS_EI"/>
</dbReference>
<accession>A0ABQ1GPS5</accession>
<dbReference type="Gene3D" id="1.10.274.10">
    <property type="entry name" value="PtsI, HPr-binding domain"/>
    <property type="match status" value="1"/>
</dbReference>
<dbReference type="InterPro" id="IPR008279">
    <property type="entry name" value="PEP-util_enz_mobile_dom"/>
</dbReference>
<dbReference type="SUPFAM" id="SSF47831">
    <property type="entry name" value="Enzyme I of the PEP:sugar phosphotransferase system HPr-binding (sub)domain"/>
    <property type="match status" value="1"/>
</dbReference>
<keyword evidence="10 17" id="KW-0762">Sugar transport</keyword>
<keyword evidence="15 17" id="KW-0460">Magnesium</keyword>
<evidence type="ECO:0000256" key="11">
    <source>
        <dbReference type="ARBA" id="ARBA00022679"/>
    </source>
</evidence>
<keyword evidence="8 17" id="KW-0813">Transport</keyword>
<comment type="function">
    <text evidence="3 17">General (non sugar-specific) component of the phosphoenolpyruvate-dependent sugar phosphotransferase system (sugar PTS). This major carbohydrate active-transport system catalyzes the phosphorylation of incoming sugar substrates concomitantly with their translocation across the cell membrane. Enzyme I transfers the phosphoryl group from phosphoenolpyruvate (PEP) to the phosphoryl carrier protein (HPr).</text>
</comment>
<dbReference type="InterPro" id="IPR036618">
    <property type="entry name" value="PtsI_HPr-bd_sf"/>
</dbReference>
<comment type="caution">
    <text evidence="22">The sequence shown here is derived from an EMBL/GenBank/DDBJ whole genome shotgun (WGS) entry which is preliminary data.</text>
</comment>
<evidence type="ECO:0000256" key="1">
    <source>
        <dbReference type="ARBA" id="ARBA00000683"/>
    </source>
</evidence>